<dbReference type="PANTHER" id="PTHR44329">
    <property type="entry name" value="SERINE/THREONINE-PROTEIN KINASE TNNI3K-RELATED"/>
    <property type="match status" value="1"/>
</dbReference>
<feature type="domain" description="Protein kinase" evidence="12">
    <location>
        <begin position="189"/>
        <end position="483"/>
    </location>
</feature>
<dbReference type="Pfam" id="PF07714">
    <property type="entry name" value="PK_Tyr_Ser-Thr"/>
    <property type="match status" value="1"/>
</dbReference>
<evidence type="ECO:0000256" key="2">
    <source>
        <dbReference type="ARBA" id="ARBA00012513"/>
    </source>
</evidence>
<dbReference type="FunFam" id="3.30.200.20:FF:000180">
    <property type="entry name" value="serine/threonine-protein kinase STY46-like"/>
    <property type="match status" value="1"/>
</dbReference>
<reference evidence="13" key="2">
    <citation type="journal article" date="2023" name="Plants (Basel)">
        <title>Annotation of the Turnera subulata (Passifloraceae) Draft Genome Reveals the S-Locus Evolved after the Divergence of Turneroideae from Passifloroideae in a Stepwise Manner.</title>
        <authorList>
            <person name="Henning P.M."/>
            <person name="Roalson E.H."/>
            <person name="Mir W."/>
            <person name="McCubbin A.G."/>
            <person name="Shore J.S."/>
        </authorList>
    </citation>
    <scope>NUCLEOTIDE SEQUENCE</scope>
    <source>
        <strain evidence="13">F60SS</strain>
    </source>
</reference>
<sequence length="483" mass="54873">MDGIASQLKRGISRQFSTGSLRKSFSRQFSRQSSLDPRRNNLRFSFGRQSSLDPIRRSPVHDDVLNVPENLDCTMQLLFLACRGDVNGVKDLLNQGTDVNSIDLDGRTALHIAACEGHVEVVRLLLSRKANIDARDRWGSTACADAKYYGNVDVYNILKARGAKAPKTRKTPMTVANPREVPEYELNPLELQVRKSDGITKGTYQVAKWNGTKVAVKILDKDHYSDPECINAFKHELTLLEKVRHPNVVQFVGAVTQNIPMMIVIEYHSKGDLASYLQKKSRLSPSKTLRFALDIARHEQSFCYHHVGMNYLHECKPDPILHCDLKPKNILLDNGGLLKICGFGLIRLSNISPDKARVAPGTTIDRSNVYMAPEIYKDEMFDRSVDAYSFGVILFEMLEGSYPFHPKPPEEAVKMMCIEKKRPSFKSKLRSYPPDLKELIDECWHPDAVARPTFSQIIVRLDKICVHCSKQGWWKDTFKLPWL</sequence>
<dbReference type="GO" id="GO:0007229">
    <property type="term" value="P:integrin-mediated signaling pathway"/>
    <property type="evidence" value="ECO:0007669"/>
    <property type="project" value="UniProtKB-KW"/>
</dbReference>
<evidence type="ECO:0000259" key="12">
    <source>
        <dbReference type="PROSITE" id="PS50011"/>
    </source>
</evidence>
<comment type="catalytic activity">
    <reaction evidence="10">
        <text>L-seryl-[protein] + ATP = O-phospho-L-seryl-[protein] + ADP + H(+)</text>
        <dbReference type="Rhea" id="RHEA:17989"/>
        <dbReference type="Rhea" id="RHEA-COMP:9863"/>
        <dbReference type="Rhea" id="RHEA-COMP:11604"/>
        <dbReference type="ChEBI" id="CHEBI:15378"/>
        <dbReference type="ChEBI" id="CHEBI:29999"/>
        <dbReference type="ChEBI" id="CHEBI:30616"/>
        <dbReference type="ChEBI" id="CHEBI:83421"/>
        <dbReference type="ChEBI" id="CHEBI:456216"/>
        <dbReference type="EC" id="2.7.11.1"/>
    </reaction>
</comment>
<dbReference type="Pfam" id="PF12796">
    <property type="entry name" value="Ank_2"/>
    <property type="match status" value="1"/>
</dbReference>
<dbReference type="SMART" id="SM00220">
    <property type="entry name" value="S_TKc"/>
    <property type="match status" value="1"/>
</dbReference>
<evidence type="ECO:0000256" key="11">
    <source>
        <dbReference type="PROSITE-ProRule" id="PRU00023"/>
    </source>
</evidence>
<dbReference type="AlphaFoldDB" id="A0A9Q0J0M4"/>
<dbReference type="GO" id="GO:0005737">
    <property type="term" value="C:cytoplasm"/>
    <property type="evidence" value="ECO:0007669"/>
    <property type="project" value="UniProtKB-ARBA"/>
</dbReference>
<reference evidence="13" key="1">
    <citation type="submission" date="2022-02" db="EMBL/GenBank/DDBJ databases">
        <authorList>
            <person name="Henning P.M."/>
            <person name="McCubbin A.G."/>
            <person name="Shore J.S."/>
        </authorList>
    </citation>
    <scope>NUCLEOTIDE SEQUENCE</scope>
    <source>
        <strain evidence="13">F60SS</strain>
        <tissue evidence="13">Leaves</tissue>
    </source>
</reference>
<evidence type="ECO:0000256" key="3">
    <source>
        <dbReference type="ARBA" id="ARBA00022679"/>
    </source>
</evidence>
<dbReference type="EC" id="2.7.11.1" evidence="2"/>
<keyword evidence="13" id="KW-0401">Integrin</keyword>
<name>A0A9Q0J0M4_9ROSI</name>
<keyword evidence="3" id="KW-0808">Transferase</keyword>
<evidence type="ECO:0000313" key="13">
    <source>
        <dbReference type="EMBL" id="KAJ4823667.1"/>
    </source>
</evidence>
<gene>
    <name evidence="13" type="primary">ILK1</name>
    <name evidence="13" type="ORF">Tsubulata_019764</name>
</gene>
<dbReference type="OrthoDB" id="4062651at2759"/>
<dbReference type="PIRSF" id="PIRSF000654">
    <property type="entry name" value="Integrin-linked_kinase"/>
    <property type="match status" value="1"/>
</dbReference>
<evidence type="ECO:0000313" key="14">
    <source>
        <dbReference type="Proteomes" id="UP001141552"/>
    </source>
</evidence>
<dbReference type="InterPro" id="IPR000719">
    <property type="entry name" value="Prot_kinase_dom"/>
</dbReference>
<dbReference type="FunFam" id="1.25.40.20:FF:000211">
    <property type="entry name" value="Integrin-linked protein kinase 1"/>
    <property type="match status" value="1"/>
</dbReference>
<keyword evidence="5" id="KW-0547">Nucleotide-binding</keyword>
<dbReference type="PROSITE" id="PS50297">
    <property type="entry name" value="ANK_REP_REGION"/>
    <property type="match status" value="1"/>
</dbReference>
<comment type="catalytic activity">
    <reaction evidence="9">
        <text>L-threonyl-[protein] + ATP = O-phospho-L-threonyl-[protein] + ADP + H(+)</text>
        <dbReference type="Rhea" id="RHEA:46608"/>
        <dbReference type="Rhea" id="RHEA-COMP:11060"/>
        <dbReference type="Rhea" id="RHEA-COMP:11605"/>
        <dbReference type="ChEBI" id="CHEBI:15378"/>
        <dbReference type="ChEBI" id="CHEBI:30013"/>
        <dbReference type="ChEBI" id="CHEBI:30616"/>
        <dbReference type="ChEBI" id="CHEBI:61977"/>
        <dbReference type="ChEBI" id="CHEBI:456216"/>
        <dbReference type="EC" id="2.7.11.1"/>
    </reaction>
</comment>
<dbReference type="InterPro" id="IPR036770">
    <property type="entry name" value="Ankyrin_rpt-contain_sf"/>
</dbReference>
<dbReference type="PROSITE" id="PS50088">
    <property type="entry name" value="ANK_REPEAT"/>
    <property type="match status" value="1"/>
</dbReference>
<dbReference type="InterPro" id="IPR008271">
    <property type="entry name" value="Ser/Thr_kinase_AS"/>
</dbReference>
<evidence type="ECO:0000256" key="9">
    <source>
        <dbReference type="ARBA" id="ARBA00047899"/>
    </source>
</evidence>
<accession>A0A9Q0J0M4</accession>
<evidence type="ECO:0000256" key="5">
    <source>
        <dbReference type="ARBA" id="ARBA00022741"/>
    </source>
</evidence>
<dbReference type="InterPro" id="IPR001245">
    <property type="entry name" value="Ser-Thr/Tyr_kinase_cat_dom"/>
</dbReference>
<comment type="similarity">
    <text evidence="1">Belongs to the protein kinase superfamily. TKL Ser/Thr protein kinase family.</text>
</comment>
<evidence type="ECO:0000256" key="4">
    <source>
        <dbReference type="ARBA" id="ARBA00022737"/>
    </source>
</evidence>
<dbReference type="FunFam" id="1.10.510.10:FF:000355">
    <property type="entry name" value="Integrin-linked protein kinase family"/>
    <property type="match status" value="1"/>
</dbReference>
<dbReference type="CDD" id="cd13999">
    <property type="entry name" value="STKc_MAP3K-like"/>
    <property type="match status" value="1"/>
</dbReference>
<dbReference type="InterPro" id="IPR011009">
    <property type="entry name" value="Kinase-like_dom_sf"/>
</dbReference>
<dbReference type="EMBL" id="JAKUCV010007393">
    <property type="protein sequence ID" value="KAJ4823667.1"/>
    <property type="molecule type" value="Genomic_DNA"/>
</dbReference>
<dbReference type="PANTHER" id="PTHR44329:SF7">
    <property type="entry name" value="OS02G0608500 PROTEIN"/>
    <property type="match status" value="1"/>
</dbReference>
<dbReference type="Proteomes" id="UP001141552">
    <property type="component" value="Unassembled WGS sequence"/>
</dbReference>
<keyword evidence="4" id="KW-0677">Repeat</keyword>
<feature type="repeat" description="ANK" evidence="11">
    <location>
        <begin position="105"/>
        <end position="137"/>
    </location>
</feature>
<evidence type="ECO:0000256" key="7">
    <source>
        <dbReference type="ARBA" id="ARBA00022840"/>
    </source>
</evidence>
<dbReference type="SUPFAM" id="SSF48403">
    <property type="entry name" value="Ankyrin repeat"/>
    <property type="match status" value="1"/>
</dbReference>
<keyword evidence="8 11" id="KW-0040">ANK repeat</keyword>
<comment type="caution">
    <text evidence="13">The sequence shown here is derived from an EMBL/GenBank/DDBJ whole genome shotgun (WGS) entry which is preliminary data.</text>
</comment>
<organism evidence="13 14">
    <name type="scientific">Turnera subulata</name>
    <dbReference type="NCBI Taxonomy" id="218843"/>
    <lineage>
        <taxon>Eukaryota</taxon>
        <taxon>Viridiplantae</taxon>
        <taxon>Streptophyta</taxon>
        <taxon>Embryophyta</taxon>
        <taxon>Tracheophyta</taxon>
        <taxon>Spermatophyta</taxon>
        <taxon>Magnoliopsida</taxon>
        <taxon>eudicotyledons</taxon>
        <taxon>Gunneridae</taxon>
        <taxon>Pentapetalae</taxon>
        <taxon>rosids</taxon>
        <taxon>fabids</taxon>
        <taxon>Malpighiales</taxon>
        <taxon>Passifloraceae</taxon>
        <taxon>Turnera</taxon>
    </lineage>
</organism>
<dbReference type="PROSITE" id="PS50011">
    <property type="entry name" value="PROTEIN_KINASE_DOM"/>
    <property type="match status" value="1"/>
</dbReference>
<dbReference type="Gene3D" id="3.30.200.20">
    <property type="entry name" value="Phosphorylase Kinase, domain 1"/>
    <property type="match status" value="1"/>
</dbReference>
<evidence type="ECO:0000256" key="6">
    <source>
        <dbReference type="ARBA" id="ARBA00022777"/>
    </source>
</evidence>
<dbReference type="GO" id="GO:0004674">
    <property type="term" value="F:protein serine/threonine kinase activity"/>
    <property type="evidence" value="ECO:0007669"/>
    <property type="project" value="UniProtKB-EC"/>
</dbReference>
<keyword evidence="14" id="KW-1185">Reference proteome</keyword>
<dbReference type="PROSITE" id="PS00108">
    <property type="entry name" value="PROTEIN_KINASE_ST"/>
    <property type="match status" value="1"/>
</dbReference>
<dbReference type="GO" id="GO:0005524">
    <property type="term" value="F:ATP binding"/>
    <property type="evidence" value="ECO:0007669"/>
    <property type="project" value="UniProtKB-KW"/>
</dbReference>
<dbReference type="Gene3D" id="1.10.510.10">
    <property type="entry name" value="Transferase(Phosphotransferase) domain 1"/>
    <property type="match status" value="1"/>
</dbReference>
<dbReference type="Gene3D" id="1.25.40.20">
    <property type="entry name" value="Ankyrin repeat-containing domain"/>
    <property type="match status" value="1"/>
</dbReference>
<keyword evidence="7" id="KW-0067">ATP-binding</keyword>
<keyword evidence="6 13" id="KW-0418">Kinase</keyword>
<dbReference type="InterPro" id="IPR051681">
    <property type="entry name" value="Ser/Thr_Kinases-Pseudokinases"/>
</dbReference>
<dbReference type="PRINTS" id="PR00109">
    <property type="entry name" value="TYRKINASE"/>
</dbReference>
<dbReference type="SUPFAM" id="SSF56112">
    <property type="entry name" value="Protein kinase-like (PK-like)"/>
    <property type="match status" value="1"/>
</dbReference>
<proteinExistence type="inferred from homology"/>
<dbReference type="SMART" id="SM00248">
    <property type="entry name" value="ANK"/>
    <property type="match status" value="2"/>
</dbReference>
<evidence type="ECO:0000256" key="10">
    <source>
        <dbReference type="ARBA" id="ARBA00048679"/>
    </source>
</evidence>
<protein>
    <recommendedName>
        <fullName evidence="2">non-specific serine/threonine protein kinase</fullName>
        <ecNumber evidence="2">2.7.11.1</ecNumber>
    </recommendedName>
</protein>
<dbReference type="InterPro" id="IPR002110">
    <property type="entry name" value="Ankyrin_rpt"/>
</dbReference>
<evidence type="ECO:0000256" key="8">
    <source>
        <dbReference type="ARBA" id="ARBA00023043"/>
    </source>
</evidence>
<evidence type="ECO:0000256" key="1">
    <source>
        <dbReference type="ARBA" id="ARBA00005843"/>
    </source>
</evidence>